<dbReference type="AGR" id="MGI:1306821"/>
<reference evidence="1" key="6">
    <citation type="journal article" date="2002" name="Nature">
        <title>Analysis of the mouse transcriptome based on functional annotation of 60,770 full-length cDNAs.</title>
        <authorList>
            <consortium name="The FANTOM Consortium and the RIKEN Genome Exploration Research Group Phase I and II Team"/>
        </authorList>
    </citation>
    <scope>NUCLEOTIDE SEQUENCE</scope>
    <source>
        <strain evidence="1">C57BL/6J</strain>
        <tissue evidence="1">Thymus</tissue>
    </source>
</reference>
<evidence type="ECO:0000313" key="1">
    <source>
        <dbReference type="EMBL" id="BAC30633.1"/>
    </source>
</evidence>
<reference evidence="1" key="3">
    <citation type="journal article" date="2000" name="Genome Res.">
        <title>RIKEN integrated sequence analysis (RISA) system--384-format sequencing pipeline with 384 multicapillary sequencer.</title>
        <authorList>
            <person name="Shibata K."/>
            <person name="Itoh M."/>
            <person name="Aizawa K."/>
            <person name="Nagaoka S."/>
            <person name="Sasaki N."/>
            <person name="Carninci P."/>
            <person name="Konno H."/>
            <person name="Akiyama J."/>
            <person name="Nishi K."/>
            <person name="Kitsunai T."/>
            <person name="Tashiro H."/>
            <person name="Itoh M."/>
            <person name="Sumi N."/>
            <person name="Ishii Y."/>
            <person name="Nakamura S."/>
            <person name="Hazama M."/>
            <person name="Nishine T."/>
            <person name="Harada A."/>
            <person name="Yamamoto R."/>
            <person name="Matsumoto H."/>
            <person name="Sakaguchi S."/>
            <person name="Ikegami T."/>
            <person name="Kashiwagi K."/>
            <person name="Fujiwake S."/>
            <person name="Inoue K."/>
            <person name="Togawa Y."/>
            <person name="Izawa M."/>
            <person name="Ohara E."/>
            <person name="Watahiki M."/>
            <person name="Yoneda Y."/>
            <person name="Ishikawa T."/>
            <person name="Ozawa K."/>
            <person name="Tanaka T."/>
            <person name="Matsuura S."/>
            <person name="Kawai J."/>
            <person name="Okazaki Y."/>
            <person name="Muramatsu M."/>
            <person name="Inoue Y."/>
            <person name="Kira A."/>
            <person name="Hayashizaki Y."/>
        </authorList>
    </citation>
    <scope>NUCLEOTIDE SEQUENCE</scope>
    <source>
        <strain evidence="1">C57BL/6J</strain>
        <tissue evidence="1">Thymus</tissue>
    </source>
</reference>
<accession>Q78U92</accession>
<reference evidence="1" key="4">
    <citation type="journal article" date="2001" name="Nature">
        <title>Functional annotation of a full-length mouse cDNA collection.</title>
        <authorList>
            <consortium name="The RIKEN Genome Exploration Research Group Phase II Team and the FANTOM Consortium"/>
        </authorList>
    </citation>
    <scope>NUCLEOTIDE SEQUENCE</scope>
    <source>
        <strain evidence="1">C57BL/6J</strain>
        <tissue evidence="1">Thymus</tissue>
    </source>
</reference>
<dbReference type="EMBL" id="AK040577">
    <property type="protein sequence ID" value="BAC30633.1"/>
    <property type="molecule type" value="mRNA"/>
</dbReference>
<dbReference type="AlphaFoldDB" id="Q78U92"/>
<reference evidence="1" key="8">
    <citation type="journal article" date="2005" name="Science">
        <title>Antisense Transcription in the Mammalian Transcriptome.</title>
        <authorList>
            <consortium name="RIKEN Genome Exploration Research Group and Genome Science Group (Genome Network Project Core Group) and the FANTOM Consortium"/>
        </authorList>
    </citation>
    <scope>NUCLEOTIDE SEQUENCE</scope>
    <source>
        <strain evidence="1">C57BL/6J</strain>
        <tissue evidence="1">Thymus</tissue>
    </source>
</reference>
<dbReference type="MGI" id="MGI:1306821">
    <property type="gene designation" value="Nck2"/>
</dbReference>
<reference evidence="1" key="2">
    <citation type="journal article" date="2000" name="Genome Res.">
        <title>Normalization and subtraction of cap-trapper-selected cDNAs to prepare full-length cDNA libraries for rapid discovery of new genes.</title>
        <authorList>
            <person name="Carninci P."/>
            <person name="Shibata Y."/>
            <person name="Hayatsu N."/>
            <person name="Sugahara Y."/>
            <person name="Shibata K."/>
            <person name="Itoh M."/>
            <person name="Konno H."/>
            <person name="Okazaki Y."/>
            <person name="Muramatsu M."/>
            <person name="Hayashizaki Y."/>
        </authorList>
    </citation>
    <scope>NUCLEOTIDE SEQUENCE</scope>
    <source>
        <strain evidence="1">C57BL/6J</strain>
        <tissue evidence="1">Thymus</tissue>
    </source>
</reference>
<organism evidence="1">
    <name type="scientific">Mus musculus</name>
    <name type="common">Mouse</name>
    <dbReference type="NCBI Taxonomy" id="10090"/>
    <lineage>
        <taxon>Eukaryota</taxon>
        <taxon>Metazoa</taxon>
        <taxon>Chordata</taxon>
        <taxon>Craniata</taxon>
        <taxon>Vertebrata</taxon>
        <taxon>Euteleostomi</taxon>
        <taxon>Mammalia</taxon>
        <taxon>Eutheria</taxon>
        <taxon>Euarchontoglires</taxon>
        <taxon>Glires</taxon>
        <taxon>Rodentia</taxon>
        <taxon>Myomorpha</taxon>
        <taxon>Muroidea</taxon>
        <taxon>Muridae</taxon>
        <taxon>Murinae</taxon>
        <taxon>Mus</taxon>
        <taxon>Mus</taxon>
    </lineage>
</organism>
<evidence type="ECO:0000313" key="2">
    <source>
        <dbReference type="MGI" id="MGI:1306821"/>
    </source>
</evidence>
<gene>
    <name evidence="2" type="primary">Nck2</name>
</gene>
<reference evidence="1" key="1">
    <citation type="journal article" date="1999" name="Methods Enzymol.">
        <title>High-efficiency full-length cDNA cloning.</title>
        <authorList>
            <person name="Carninci P."/>
            <person name="Hayashizaki Y."/>
        </authorList>
    </citation>
    <scope>NUCLEOTIDE SEQUENCE</scope>
    <source>
        <strain evidence="1">C57BL/6J</strain>
        <tissue evidence="1">Thymus</tissue>
    </source>
</reference>
<reference evidence="1" key="7">
    <citation type="journal article" date="2005" name="Science">
        <title>The Transcriptional Landscape of the Mammalian Genome.</title>
        <authorList>
            <consortium name="The FANTOM Consortium"/>
            <consortium name="Riken Genome Exploration Research Group and Genome Science Group (Genome Network Project Core Group)"/>
        </authorList>
    </citation>
    <scope>NUCLEOTIDE SEQUENCE</scope>
    <source>
        <strain evidence="1">C57BL/6J</strain>
        <tissue evidence="1">Thymus</tissue>
    </source>
</reference>
<proteinExistence type="evidence at transcript level"/>
<protein>
    <submittedName>
        <fullName evidence="1">Uncharacterized protein</fullName>
    </submittedName>
</protein>
<name>Q78U92_MOUSE</name>
<reference evidence="1" key="5">
    <citation type="submission" date="2001-07" db="EMBL/GenBank/DDBJ databases">
        <authorList>
            <person name="Adachi J."/>
            <person name="Aizawa K."/>
            <person name="Akimura T."/>
            <person name="Arakawa T."/>
            <person name="Bono H."/>
            <person name="Carninci P."/>
            <person name="Fukuda S."/>
            <person name="Furuno M."/>
            <person name="Hanagaki T."/>
            <person name="Hara A."/>
            <person name="Hashizume W."/>
            <person name="Hayashida K."/>
            <person name="Hayatsu N."/>
            <person name="Hiramoto K."/>
            <person name="Hiraoka T."/>
            <person name="Hirozane T."/>
            <person name="Hori F."/>
            <person name="Imotani K."/>
            <person name="Ishii Y."/>
            <person name="Itoh M."/>
            <person name="Kagawa I."/>
            <person name="Kasukawa T."/>
            <person name="Katoh H."/>
            <person name="Kawai J."/>
            <person name="Kojima Y."/>
            <person name="Kondo S."/>
            <person name="Konno H."/>
            <person name="Kouda M."/>
            <person name="Koya S."/>
            <person name="Kurihara C."/>
            <person name="Matsuyama T."/>
            <person name="Miyazaki A."/>
            <person name="Murata M."/>
            <person name="Nakamura M."/>
            <person name="Nishi K."/>
            <person name="Nomura K."/>
            <person name="Numazaki R."/>
            <person name="Ohno M."/>
            <person name="Ohsato N."/>
            <person name="Okazaki Y."/>
            <person name="Saito R."/>
            <person name="Saitoh H."/>
            <person name="Sakai C."/>
            <person name="Sakai K."/>
            <person name="Sakazume N."/>
            <person name="Sano H."/>
            <person name="Sasaki D."/>
            <person name="Shibata K."/>
            <person name="Shinagawa A."/>
            <person name="Shiraki T."/>
            <person name="Sogabe Y."/>
            <person name="Tagami M."/>
            <person name="Tagawa A."/>
            <person name="Takahashi F."/>
            <person name="Takaku-Akahira S."/>
            <person name="Takeda Y."/>
            <person name="Tanaka T."/>
            <person name="Tomaru A."/>
            <person name="Toya T."/>
            <person name="Yasunishi A."/>
            <person name="Muramatsu M."/>
            <person name="Hayashizaki Y."/>
        </authorList>
    </citation>
    <scope>NUCLEOTIDE SEQUENCE</scope>
    <source>
        <strain evidence="1">C57BL/6J</strain>
        <tissue evidence="1">Thymus</tissue>
    </source>
</reference>
<sequence>MWLLEIELRTSGRAIRVLNHRVISPAQSGCFYSSYSELFIGDDDVQPAGDNFRGHRRHGNMAPWHCGGGGDRVVLQHISRMWFWDMEKNTFSGPALHLMTFSPGTNWSETC</sequence>